<dbReference type="InterPro" id="IPR051459">
    <property type="entry name" value="Cytochrome_c-type_DH"/>
</dbReference>
<dbReference type="Pfam" id="PF00034">
    <property type="entry name" value="Cytochrom_C"/>
    <property type="match status" value="1"/>
</dbReference>
<dbReference type="RefSeq" id="WP_236986826.1">
    <property type="nucleotide sequence ID" value="NZ_AP023086.1"/>
</dbReference>
<dbReference type="EMBL" id="AP023086">
    <property type="protein sequence ID" value="BCD97353.1"/>
    <property type="molecule type" value="Genomic_DNA"/>
</dbReference>
<accession>A0AAN2BJT6</accession>
<evidence type="ECO:0000256" key="2">
    <source>
        <dbReference type="ARBA" id="ARBA00022723"/>
    </source>
</evidence>
<keyword evidence="2 4" id="KW-0479">Metal-binding</keyword>
<evidence type="ECO:0000256" key="4">
    <source>
        <dbReference type="PROSITE-ProRule" id="PRU00433"/>
    </source>
</evidence>
<dbReference type="KEGG" id="marq:MARGE09_P1554"/>
<evidence type="ECO:0000256" key="1">
    <source>
        <dbReference type="ARBA" id="ARBA00022617"/>
    </source>
</evidence>
<keyword evidence="1 4" id="KW-0349">Heme</keyword>
<protein>
    <recommendedName>
        <fullName evidence="6">Cytochrome c domain-containing protein</fullName>
    </recommendedName>
</protein>
<organism evidence="7 8">
    <name type="scientific">Marinagarivorans cellulosilyticus</name>
    <dbReference type="NCBI Taxonomy" id="2721545"/>
    <lineage>
        <taxon>Bacteria</taxon>
        <taxon>Pseudomonadati</taxon>
        <taxon>Pseudomonadota</taxon>
        <taxon>Gammaproteobacteria</taxon>
        <taxon>Cellvibrionales</taxon>
        <taxon>Cellvibrionaceae</taxon>
        <taxon>Marinagarivorans</taxon>
    </lineage>
</organism>
<dbReference type="PANTHER" id="PTHR35008:SF4">
    <property type="entry name" value="BLL4482 PROTEIN"/>
    <property type="match status" value="1"/>
</dbReference>
<evidence type="ECO:0000313" key="7">
    <source>
        <dbReference type="EMBL" id="BCD97353.1"/>
    </source>
</evidence>
<feature type="region of interest" description="Disordered" evidence="5">
    <location>
        <begin position="318"/>
        <end position="342"/>
    </location>
</feature>
<proteinExistence type="predicted"/>
<feature type="compositionally biased region" description="Acidic residues" evidence="5">
    <location>
        <begin position="326"/>
        <end position="337"/>
    </location>
</feature>
<dbReference type="InterPro" id="IPR009056">
    <property type="entry name" value="Cyt_c-like_dom"/>
</dbReference>
<dbReference type="GO" id="GO:0046872">
    <property type="term" value="F:metal ion binding"/>
    <property type="evidence" value="ECO:0007669"/>
    <property type="project" value="UniProtKB-KW"/>
</dbReference>
<dbReference type="AlphaFoldDB" id="A0AAN2BJT6"/>
<evidence type="ECO:0000259" key="6">
    <source>
        <dbReference type="PROSITE" id="PS51007"/>
    </source>
</evidence>
<dbReference type="PROSITE" id="PS51007">
    <property type="entry name" value="CYTC"/>
    <property type="match status" value="2"/>
</dbReference>
<dbReference type="PANTHER" id="PTHR35008">
    <property type="entry name" value="BLL4482 PROTEIN-RELATED"/>
    <property type="match status" value="1"/>
</dbReference>
<dbReference type="Gene3D" id="1.10.760.10">
    <property type="entry name" value="Cytochrome c-like domain"/>
    <property type="match status" value="1"/>
</dbReference>
<dbReference type="GO" id="GO:0020037">
    <property type="term" value="F:heme binding"/>
    <property type="evidence" value="ECO:0007669"/>
    <property type="project" value="InterPro"/>
</dbReference>
<dbReference type="InterPro" id="IPR036909">
    <property type="entry name" value="Cyt_c-like_dom_sf"/>
</dbReference>
<dbReference type="PROSITE" id="PS51257">
    <property type="entry name" value="PROKAR_LIPOPROTEIN"/>
    <property type="match status" value="1"/>
</dbReference>
<reference evidence="7 8" key="1">
    <citation type="journal article" date="2022" name="IScience">
        <title>An ultrasensitive nanofiber-based assay for enzymatic hydrolysis and deep-sea microbial degradation of cellulose.</title>
        <authorList>
            <person name="Tsudome M."/>
            <person name="Tachioka M."/>
            <person name="Miyazaki M."/>
            <person name="Uchimura K."/>
            <person name="Tsuda M."/>
            <person name="Takaki Y."/>
            <person name="Deguchi S."/>
        </authorList>
    </citation>
    <scope>NUCLEOTIDE SEQUENCE [LARGE SCALE GENOMIC DNA]</scope>
    <source>
        <strain evidence="7 8">GE09</strain>
    </source>
</reference>
<keyword evidence="8" id="KW-1185">Reference proteome</keyword>
<sequence length="413" mass="44008">MLALKYLSHRKCIALCAYLLLSACTGDTSRSSVASSLSIASSSVTNSSSASSGDMTGGAAYQGADGIKGGHLYAQFWASETGFTLNNSELVDQAQLDVIAQKPLFFACSHCHGWDQLGQMGGNSNLAPNADRPRVADIDLALLAEISSPQALFNRVKDGTNRRSIDDTLADYEPSNNAAVGDAMPAYSDILTDAQIWDIVKFLKEEALDTTALYDLILIGGQYPRGRGFSNLGVDGSDVAGKELFASACADCHGVDGTAVLLAGGNFTVGKYMRNKPFIGQHKAKFGNLGSAMGPVLKGANLGDIQDLFAAMRDKNAFPDVKPEPELEPEPEPEPEPQPEPIDGLLQFLRHCSSCHTGNGEGVQRFGDVTGASAELINFKIQTVPTMAHLKPDDLAQFATLEEIDAIAEFLRR</sequence>
<evidence type="ECO:0000256" key="5">
    <source>
        <dbReference type="SAM" id="MobiDB-lite"/>
    </source>
</evidence>
<feature type="domain" description="Cytochrome c" evidence="6">
    <location>
        <begin position="236"/>
        <end position="353"/>
    </location>
</feature>
<name>A0AAN2BJT6_9GAMM</name>
<dbReference type="SUPFAM" id="SSF46626">
    <property type="entry name" value="Cytochrome c"/>
    <property type="match status" value="3"/>
</dbReference>
<evidence type="ECO:0000313" key="8">
    <source>
        <dbReference type="Proteomes" id="UP001320119"/>
    </source>
</evidence>
<feature type="domain" description="Cytochrome c" evidence="6">
    <location>
        <begin position="96"/>
        <end position="207"/>
    </location>
</feature>
<evidence type="ECO:0000256" key="3">
    <source>
        <dbReference type="ARBA" id="ARBA00023004"/>
    </source>
</evidence>
<keyword evidence="3 4" id="KW-0408">Iron</keyword>
<dbReference type="GO" id="GO:0009055">
    <property type="term" value="F:electron transfer activity"/>
    <property type="evidence" value="ECO:0007669"/>
    <property type="project" value="InterPro"/>
</dbReference>
<gene>
    <name evidence="7" type="ORF">MARGE09_P1554</name>
</gene>
<dbReference type="Proteomes" id="UP001320119">
    <property type="component" value="Chromosome"/>
</dbReference>